<comment type="subcellular location">
    <subcellularLocation>
        <location evidence="1">Nucleus</location>
    </subcellularLocation>
</comment>
<proteinExistence type="predicted"/>
<evidence type="ECO:0000313" key="8">
    <source>
        <dbReference type="Proteomes" id="UP000292447"/>
    </source>
</evidence>
<dbReference type="Proteomes" id="UP000292447">
    <property type="component" value="Chromosome VI"/>
</dbReference>
<dbReference type="Pfam" id="PF18311">
    <property type="entry name" value="Rrp40_N"/>
    <property type="match status" value="1"/>
</dbReference>
<dbReference type="GO" id="GO:0000177">
    <property type="term" value="C:cytoplasmic exosome (RNase complex)"/>
    <property type="evidence" value="ECO:0007669"/>
    <property type="project" value="TreeGrafter"/>
</dbReference>
<dbReference type="Pfam" id="PF15985">
    <property type="entry name" value="KH_6"/>
    <property type="match status" value="1"/>
</dbReference>
<evidence type="ECO:0000313" key="7">
    <source>
        <dbReference type="EMBL" id="QBM90445.1"/>
    </source>
</evidence>
<dbReference type="GO" id="GO:0071034">
    <property type="term" value="P:CUT catabolic process"/>
    <property type="evidence" value="ECO:0007669"/>
    <property type="project" value="TreeGrafter"/>
</dbReference>
<sequence>MSKVIIPGDSLASRLASELAITIGPGIYKNPKTQDIIPLQAGLLKEVKLNKKAGDKLMYIESNSKRYIPQVNDLVLGIVTGVFSDFFRVLLQDHSQPVQLSMMAFPNATKKNRPNLKMGQAVYARVSEAVPEVVTEIECIDPETGKEGGFGPLDERGYIFDINLNFARELLFNKSCVFLEKLATKVPFEIAIGINGKVWLKCGGEQTEEKNLDGDVEMKDVETLPLKDIKLTLAAAKYIIACQHISQEKADEELKKALKNAL</sequence>
<dbReference type="EMBL" id="CP034461">
    <property type="protein sequence ID" value="QBM90445.1"/>
    <property type="molecule type" value="Genomic_DNA"/>
</dbReference>
<dbReference type="InterPro" id="IPR012340">
    <property type="entry name" value="NA-bd_OB-fold"/>
</dbReference>
<dbReference type="PANTHER" id="PTHR21321">
    <property type="entry name" value="PNAS-3 RELATED"/>
    <property type="match status" value="1"/>
</dbReference>
<evidence type="ECO:0000256" key="4">
    <source>
        <dbReference type="ARBA" id="ARBA00022884"/>
    </source>
</evidence>
<keyword evidence="2" id="KW-0963">Cytoplasm</keyword>
<dbReference type="Gene3D" id="3.30.1370.10">
    <property type="entry name" value="K Homology domain, type 1"/>
    <property type="match status" value="1"/>
</dbReference>
<gene>
    <name evidence="7" type="primary">MPUL0F00260</name>
    <name evidence="7" type="ORF">METSCH_F00260</name>
</gene>
<dbReference type="GO" id="GO:0000176">
    <property type="term" value="C:nuclear exosome (RNase complex)"/>
    <property type="evidence" value="ECO:0007669"/>
    <property type="project" value="TreeGrafter"/>
</dbReference>
<evidence type="ECO:0000256" key="3">
    <source>
        <dbReference type="ARBA" id="ARBA00022835"/>
    </source>
</evidence>
<dbReference type="GO" id="GO:0003723">
    <property type="term" value="F:RNA binding"/>
    <property type="evidence" value="ECO:0007669"/>
    <property type="project" value="UniProtKB-KW"/>
</dbReference>
<dbReference type="InterPro" id="IPR004088">
    <property type="entry name" value="KH_dom_type_1"/>
</dbReference>
<keyword evidence="4" id="KW-0694">RNA-binding</keyword>
<evidence type="ECO:0000259" key="6">
    <source>
        <dbReference type="Pfam" id="PF18311"/>
    </source>
</evidence>
<protein>
    <submittedName>
        <fullName evidence="7">Ribosomal RNA-processing protein RRP40</fullName>
    </submittedName>
</protein>
<keyword evidence="8" id="KW-1185">Reference proteome</keyword>
<feature type="domain" description="Exosome complex exonuclease Rrp40 N-terminal" evidence="6">
    <location>
        <begin position="21"/>
        <end position="66"/>
    </location>
</feature>
<dbReference type="STRING" id="2163413.A0A4P6XUD5"/>
<evidence type="ECO:0000259" key="5">
    <source>
        <dbReference type="Pfam" id="PF15985"/>
    </source>
</evidence>
<dbReference type="Gene3D" id="2.40.50.140">
    <property type="entry name" value="Nucleic acid-binding proteins"/>
    <property type="match status" value="1"/>
</dbReference>
<evidence type="ECO:0000256" key="2">
    <source>
        <dbReference type="ARBA" id="ARBA00022490"/>
    </source>
</evidence>
<dbReference type="AlphaFoldDB" id="A0A4P6XUD5"/>
<dbReference type="InterPro" id="IPR036612">
    <property type="entry name" value="KH_dom_type_1_sf"/>
</dbReference>
<dbReference type="Pfam" id="PF21262">
    <property type="entry name" value="RRP40_S1"/>
    <property type="match status" value="1"/>
</dbReference>
<organism evidence="7 8">
    <name type="scientific">Metschnikowia aff. pulcherrima</name>
    <dbReference type="NCBI Taxonomy" id="2163413"/>
    <lineage>
        <taxon>Eukaryota</taxon>
        <taxon>Fungi</taxon>
        <taxon>Dikarya</taxon>
        <taxon>Ascomycota</taxon>
        <taxon>Saccharomycotina</taxon>
        <taxon>Pichiomycetes</taxon>
        <taxon>Metschnikowiaceae</taxon>
        <taxon>Metschnikowia</taxon>
    </lineage>
</organism>
<dbReference type="GO" id="GO:0071038">
    <property type="term" value="P:TRAMP-dependent tRNA surveillance pathway"/>
    <property type="evidence" value="ECO:0007669"/>
    <property type="project" value="TreeGrafter"/>
</dbReference>
<dbReference type="InterPro" id="IPR049469">
    <property type="entry name" value="RRP40_KH-I"/>
</dbReference>
<dbReference type="FunFam" id="2.40.50.140:FF:000127">
    <property type="entry name" value="Exosome complex component RRP40"/>
    <property type="match status" value="1"/>
</dbReference>
<accession>A0A4P6XUD5</accession>
<dbReference type="GO" id="GO:0071035">
    <property type="term" value="P:nuclear polyadenylation-dependent rRNA catabolic process"/>
    <property type="evidence" value="ECO:0007669"/>
    <property type="project" value="TreeGrafter"/>
</dbReference>
<dbReference type="PANTHER" id="PTHR21321:SF1">
    <property type="entry name" value="EXOSOME COMPLEX COMPONENT RRP40"/>
    <property type="match status" value="1"/>
</dbReference>
<dbReference type="GO" id="GO:0071051">
    <property type="term" value="P:poly(A)-dependent snoRNA 3'-end processing"/>
    <property type="evidence" value="ECO:0007669"/>
    <property type="project" value="TreeGrafter"/>
</dbReference>
<dbReference type="GO" id="GO:0034475">
    <property type="term" value="P:U4 snRNA 3'-end processing"/>
    <property type="evidence" value="ECO:0007669"/>
    <property type="project" value="TreeGrafter"/>
</dbReference>
<dbReference type="GO" id="GO:0000467">
    <property type="term" value="P:exonucleolytic trimming to generate mature 3'-end of 5.8S rRNA from tricistronic rRNA transcript (SSU-rRNA, 5.8S rRNA, LSU-rRNA)"/>
    <property type="evidence" value="ECO:0007669"/>
    <property type="project" value="TreeGrafter"/>
</dbReference>
<evidence type="ECO:0000256" key="1">
    <source>
        <dbReference type="ARBA" id="ARBA00004123"/>
    </source>
</evidence>
<dbReference type="CDD" id="cd22526">
    <property type="entry name" value="KH-I_Rrp40"/>
    <property type="match status" value="1"/>
</dbReference>
<keyword evidence="3" id="KW-0271">Exosome</keyword>
<dbReference type="Gene3D" id="2.40.50.100">
    <property type="match status" value="1"/>
</dbReference>
<dbReference type="InterPro" id="IPR041054">
    <property type="entry name" value="Rrp40_N_euk"/>
</dbReference>
<dbReference type="InterPro" id="IPR026699">
    <property type="entry name" value="Exosome_RNA_bind1/RRP40/RRP4"/>
</dbReference>
<dbReference type="SUPFAM" id="SSF50249">
    <property type="entry name" value="Nucleic acid-binding proteins"/>
    <property type="match status" value="1"/>
</dbReference>
<feature type="domain" description="K Homology" evidence="5">
    <location>
        <begin position="157"/>
        <end position="203"/>
    </location>
</feature>
<reference evidence="8" key="1">
    <citation type="submission" date="2019-03" db="EMBL/GenBank/DDBJ databases">
        <title>Snf2 controls pulcherriminic acid biosynthesis and connects pigmentation and antifungal activity of the yeast Metschnikowia pulcherrima.</title>
        <authorList>
            <person name="Gore-Lloyd D."/>
            <person name="Sumann I."/>
            <person name="Brachmann A.O."/>
            <person name="Schneeberger K."/>
            <person name="Ortiz-Merino R.A."/>
            <person name="Moreno-Beltran M."/>
            <person name="Schlaefli M."/>
            <person name="Kirner P."/>
            <person name="Santos Kron A."/>
            <person name="Wolfe K.H."/>
            <person name="Piel J."/>
            <person name="Ahrens C.H."/>
            <person name="Henk D."/>
            <person name="Freimoser F.M."/>
        </authorList>
    </citation>
    <scope>NUCLEOTIDE SEQUENCE [LARGE SCALE GENOMIC DNA]</scope>
    <source>
        <strain evidence="8">APC 1.2</strain>
    </source>
</reference>
<name>A0A4P6XUD5_9ASCO</name>
<dbReference type="SUPFAM" id="SSF54791">
    <property type="entry name" value="Eukaryotic type KH-domain (KH-domain type I)"/>
    <property type="match status" value="1"/>
</dbReference>